<comment type="caution">
    <text evidence="1">The sequence shown here is derived from an EMBL/GenBank/DDBJ whole genome shotgun (WGS) entry which is preliminary data.</text>
</comment>
<organism evidence="1 2">
    <name type="scientific">Eumeta variegata</name>
    <name type="common">Bagworm moth</name>
    <name type="synonym">Eumeta japonica</name>
    <dbReference type="NCBI Taxonomy" id="151549"/>
    <lineage>
        <taxon>Eukaryota</taxon>
        <taxon>Metazoa</taxon>
        <taxon>Ecdysozoa</taxon>
        <taxon>Arthropoda</taxon>
        <taxon>Hexapoda</taxon>
        <taxon>Insecta</taxon>
        <taxon>Pterygota</taxon>
        <taxon>Neoptera</taxon>
        <taxon>Endopterygota</taxon>
        <taxon>Lepidoptera</taxon>
        <taxon>Glossata</taxon>
        <taxon>Ditrysia</taxon>
        <taxon>Tineoidea</taxon>
        <taxon>Psychidae</taxon>
        <taxon>Oiketicinae</taxon>
        <taxon>Eumeta</taxon>
    </lineage>
</organism>
<gene>
    <name evidence="1" type="ORF">EVAR_9554_1</name>
</gene>
<accession>A0A4C1U3T4</accession>
<dbReference type="AlphaFoldDB" id="A0A4C1U3T4"/>
<protein>
    <submittedName>
        <fullName evidence="1">Probable RNA-directed DNA polymerase from transposon X-element</fullName>
    </submittedName>
</protein>
<dbReference type="OrthoDB" id="10050074at2759"/>
<evidence type="ECO:0000313" key="2">
    <source>
        <dbReference type="Proteomes" id="UP000299102"/>
    </source>
</evidence>
<proteinExistence type="predicted"/>
<evidence type="ECO:0000313" key="1">
    <source>
        <dbReference type="EMBL" id="GBP20982.1"/>
    </source>
</evidence>
<dbReference type="EMBL" id="BGZK01000124">
    <property type="protein sequence ID" value="GBP20982.1"/>
    <property type="molecule type" value="Genomic_DNA"/>
</dbReference>
<dbReference type="Proteomes" id="UP000299102">
    <property type="component" value="Unassembled WGS sequence"/>
</dbReference>
<sequence>MHDLIYYMIWIVRNIFCRRATGAPWYVKNSVLHRDLELPTISKYMKDASEHFFDIAKNHPNPLLVSAVSYEPPPPHYFCRRSRNILIDPSDDHTVEVEKLIELNKMAID</sequence>
<dbReference type="GO" id="GO:0003964">
    <property type="term" value="F:RNA-directed DNA polymerase activity"/>
    <property type="evidence" value="ECO:0007669"/>
    <property type="project" value="UniProtKB-KW"/>
</dbReference>
<name>A0A4C1U3T4_EUMVA</name>
<keyword evidence="1" id="KW-0548">Nucleotidyltransferase</keyword>
<keyword evidence="2" id="KW-1185">Reference proteome</keyword>
<keyword evidence="1" id="KW-0695">RNA-directed DNA polymerase</keyword>
<reference evidence="1 2" key="1">
    <citation type="journal article" date="2019" name="Commun. Biol.">
        <title>The bagworm genome reveals a unique fibroin gene that provides high tensile strength.</title>
        <authorList>
            <person name="Kono N."/>
            <person name="Nakamura H."/>
            <person name="Ohtoshi R."/>
            <person name="Tomita M."/>
            <person name="Numata K."/>
            <person name="Arakawa K."/>
        </authorList>
    </citation>
    <scope>NUCLEOTIDE SEQUENCE [LARGE SCALE GENOMIC DNA]</scope>
</reference>
<keyword evidence="1" id="KW-0808">Transferase</keyword>